<organism evidence="2 3">
    <name type="scientific">Colocasia esculenta</name>
    <name type="common">Wild taro</name>
    <name type="synonym">Arum esculentum</name>
    <dbReference type="NCBI Taxonomy" id="4460"/>
    <lineage>
        <taxon>Eukaryota</taxon>
        <taxon>Viridiplantae</taxon>
        <taxon>Streptophyta</taxon>
        <taxon>Embryophyta</taxon>
        <taxon>Tracheophyta</taxon>
        <taxon>Spermatophyta</taxon>
        <taxon>Magnoliopsida</taxon>
        <taxon>Liliopsida</taxon>
        <taxon>Araceae</taxon>
        <taxon>Aroideae</taxon>
        <taxon>Colocasieae</taxon>
        <taxon>Colocasia</taxon>
    </lineage>
</organism>
<evidence type="ECO:0000313" key="2">
    <source>
        <dbReference type="EMBL" id="MQM04490.1"/>
    </source>
</evidence>
<evidence type="ECO:0000256" key="1">
    <source>
        <dbReference type="SAM" id="MobiDB-lite"/>
    </source>
</evidence>
<keyword evidence="3" id="KW-1185">Reference proteome</keyword>
<name>A0A843WP91_COLES</name>
<evidence type="ECO:0000313" key="3">
    <source>
        <dbReference type="Proteomes" id="UP000652761"/>
    </source>
</evidence>
<comment type="caution">
    <text evidence="2">The sequence shown here is derived from an EMBL/GenBank/DDBJ whole genome shotgun (WGS) entry which is preliminary data.</text>
</comment>
<dbReference type="EMBL" id="NMUH01003227">
    <property type="protein sequence ID" value="MQM04490.1"/>
    <property type="molecule type" value="Genomic_DNA"/>
</dbReference>
<protein>
    <submittedName>
        <fullName evidence="2">Uncharacterized protein</fullName>
    </submittedName>
</protein>
<accession>A0A843WP91</accession>
<feature type="region of interest" description="Disordered" evidence="1">
    <location>
        <begin position="1"/>
        <end position="20"/>
    </location>
</feature>
<proteinExistence type="predicted"/>
<gene>
    <name evidence="2" type="ORF">Taro_037289</name>
</gene>
<reference evidence="2" key="1">
    <citation type="submission" date="2017-07" db="EMBL/GenBank/DDBJ databases">
        <title>Taro Niue Genome Assembly and Annotation.</title>
        <authorList>
            <person name="Atibalentja N."/>
            <person name="Keating K."/>
            <person name="Fields C.J."/>
        </authorList>
    </citation>
    <scope>NUCLEOTIDE SEQUENCE</scope>
    <source>
        <strain evidence="2">Niue_2</strain>
        <tissue evidence="2">Leaf</tissue>
    </source>
</reference>
<sequence>MSKPQLGFPSHNRTPKHHGCLNTLQQTLGTSLELAGVVWRSSWWLESRRSRIPSSSSSPVRLLRPAQTVHLKPIKDRARRVYKGSNLAPMTASHRYTVNHGV</sequence>
<dbReference type="AlphaFoldDB" id="A0A843WP91"/>
<dbReference type="Proteomes" id="UP000652761">
    <property type="component" value="Unassembled WGS sequence"/>
</dbReference>